<sequence length="324" mass="34052">MTSFDRRTLLRTTGAAGLVVLLAGCGGGEQAPAPTRFFERIGKPIGLQLYALGDEVGADLGATLAAVKAMGYGEIELPGLYGQTPADIRKLADAAGLPIASLHVPAAAFVPGNDLTFEAAPDTIAEAAQTLGVKQLVIPFPILPDGFAMGEGEAFPAAISRAFSGTDLAFWQRTAARFNEIGAQMQERGIPVAYHNHNIEFAPLGDTTPWAVLMAETDPALLKVELDLGWVAQAGLDPATMLTELGPRVTSLHVKDVAKGGAQSFYFGATPTEVGSGRIDWASVLPIAADIGVAHYFVEQEPPFTIPRPEAMEKSAQFLLGLEA</sequence>
<dbReference type="OrthoDB" id="9798407at2"/>
<organism evidence="2 3">
    <name type="scientific">Aurantiacibacter xanthus</name>
    <dbReference type="NCBI Taxonomy" id="1784712"/>
    <lineage>
        <taxon>Bacteria</taxon>
        <taxon>Pseudomonadati</taxon>
        <taxon>Pseudomonadota</taxon>
        <taxon>Alphaproteobacteria</taxon>
        <taxon>Sphingomonadales</taxon>
        <taxon>Erythrobacteraceae</taxon>
        <taxon>Aurantiacibacter</taxon>
    </lineage>
</organism>
<dbReference type="Proteomes" id="UP000265366">
    <property type="component" value="Unassembled WGS sequence"/>
</dbReference>
<dbReference type="Gene3D" id="3.20.20.150">
    <property type="entry name" value="Divalent-metal-dependent TIM barrel enzymes"/>
    <property type="match status" value="1"/>
</dbReference>
<dbReference type="PROSITE" id="PS51257">
    <property type="entry name" value="PROKAR_LIPOPROTEIN"/>
    <property type="match status" value="1"/>
</dbReference>
<evidence type="ECO:0000259" key="1">
    <source>
        <dbReference type="Pfam" id="PF01261"/>
    </source>
</evidence>
<gene>
    <name evidence="2" type="ORF">D2V17_19725</name>
</gene>
<evidence type="ECO:0000313" key="3">
    <source>
        <dbReference type="Proteomes" id="UP000265366"/>
    </source>
</evidence>
<dbReference type="PANTHER" id="PTHR12110">
    <property type="entry name" value="HYDROXYPYRUVATE ISOMERASE"/>
    <property type="match status" value="1"/>
</dbReference>
<protein>
    <submittedName>
        <fullName evidence="2">Sugar phosphate isomerase/epimerase</fullName>
    </submittedName>
</protein>
<dbReference type="PANTHER" id="PTHR12110:SF41">
    <property type="entry name" value="INOSOSE DEHYDRATASE"/>
    <property type="match status" value="1"/>
</dbReference>
<dbReference type="Pfam" id="PF01261">
    <property type="entry name" value="AP_endonuc_2"/>
    <property type="match status" value="1"/>
</dbReference>
<name>A0A3A1P0S1_9SPHN</name>
<dbReference type="InterPro" id="IPR050312">
    <property type="entry name" value="IolE/XylAMocC-like"/>
</dbReference>
<accession>A0A3A1P0S1</accession>
<dbReference type="PROSITE" id="PS51318">
    <property type="entry name" value="TAT"/>
    <property type="match status" value="1"/>
</dbReference>
<feature type="domain" description="Xylose isomerase-like TIM barrel" evidence="1">
    <location>
        <begin position="64"/>
        <end position="319"/>
    </location>
</feature>
<proteinExistence type="predicted"/>
<dbReference type="GO" id="GO:0016853">
    <property type="term" value="F:isomerase activity"/>
    <property type="evidence" value="ECO:0007669"/>
    <property type="project" value="UniProtKB-KW"/>
</dbReference>
<comment type="caution">
    <text evidence="2">The sequence shown here is derived from an EMBL/GenBank/DDBJ whole genome shotgun (WGS) entry which is preliminary data.</text>
</comment>
<evidence type="ECO:0000313" key="2">
    <source>
        <dbReference type="EMBL" id="RIV80086.1"/>
    </source>
</evidence>
<dbReference type="EMBL" id="QXFM01000144">
    <property type="protein sequence ID" value="RIV80086.1"/>
    <property type="molecule type" value="Genomic_DNA"/>
</dbReference>
<dbReference type="AlphaFoldDB" id="A0A3A1P0S1"/>
<keyword evidence="2" id="KW-0413">Isomerase</keyword>
<reference evidence="2 3" key="1">
    <citation type="submission" date="2018-08" db="EMBL/GenBank/DDBJ databases">
        <title>Erythrobacter zhengii sp.nov., a bacterium isolated from deep-sea sediment.</title>
        <authorList>
            <person name="Fang C."/>
            <person name="Wu Y.-H."/>
            <person name="Sun C."/>
            <person name="Wang H."/>
            <person name="Cheng H."/>
            <person name="Meng F.-X."/>
            <person name="Wang C.-S."/>
            <person name="Xu X.-W."/>
        </authorList>
    </citation>
    <scope>NUCLEOTIDE SEQUENCE [LARGE SCALE GENOMIC DNA]</scope>
    <source>
        <strain evidence="2 3">CCTCC AB 2015396</strain>
    </source>
</reference>
<dbReference type="SUPFAM" id="SSF51658">
    <property type="entry name" value="Xylose isomerase-like"/>
    <property type="match status" value="1"/>
</dbReference>
<keyword evidence="3" id="KW-1185">Reference proteome</keyword>
<dbReference type="RefSeq" id="WP_119594848.1">
    <property type="nucleotide sequence ID" value="NZ_QXFM01000144.1"/>
</dbReference>
<dbReference type="InterPro" id="IPR013022">
    <property type="entry name" value="Xyl_isomerase-like_TIM-brl"/>
</dbReference>
<dbReference type="InterPro" id="IPR006311">
    <property type="entry name" value="TAT_signal"/>
</dbReference>
<dbReference type="InterPro" id="IPR036237">
    <property type="entry name" value="Xyl_isomerase-like_sf"/>
</dbReference>